<evidence type="ECO:0000256" key="9">
    <source>
        <dbReference type="ARBA" id="ARBA00038172"/>
    </source>
</evidence>
<dbReference type="InterPro" id="IPR027027">
    <property type="entry name" value="GOSR2/Membrin/Bos1"/>
</dbReference>
<dbReference type="STRING" id="74873.A0A084VJM4"/>
<keyword evidence="5" id="KW-0333">Golgi apparatus</keyword>
<dbReference type="GO" id="GO:0031902">
    <property type="term" value="C:late endosome membrane"/>
    <property type="evidence" value="ECO:0007669"/>
    <property type="project" value="TreeGrafter"/>
</dbReference>
<evidence type="ECO:0000256" key="8">
    <source>
        <dbReference type="ARBA" id="ARBA00037862"/>
    </source>
</evidence>
<dbReference type="SUPFAM" id="SSF58038">
    <property type="entry name" value="SNARE fusion complex"/>
    <property type="match status" value="1"/>
</dbReference>
<dbReference type="GO" id="GO:0031201">
    <property type="term" value="C:SNARE complex"/>
    <property type="evidence" value="ECO:0007669"/>
    <property type="project" value="TreeGrafter"/>
</dbReference>
<dbReference type="EMBL" id="ATLV01013778">
    <property type="status" value="NOT_ANNOTATED_CDS"/>
    <property type="molecule type" value="Genomic_DNA"/>
</dbReference>
<comment type="similarity">
    <text evidence="9 10">Belongs to the GOSR2 family.</text>
</comment>
<accession>A0A084VJM4</accession>
<evidence type="ECO:0000313" key="13">
    <source>
        <dbReference type="EnsemblMetazoa" id="ASIC005475-PA"/>
    </source>
</evidence>
<dbReference type="Proteomes" id="UP000030765">
    <property type="component" value="Unassembled WGS sequence"/>
</dbReference>
<dbReference type="GO" id="GO:0006906">
    <property type="term" value="P:vesicle fusion"/>
    <property type="evidence" value="ECO:0007669"/>
    <property type="project" value="TreeGrafter"/>
</dbReference>
<dbReference type="Gene3D" id="1.20.5.110">
    <property type="match status" value="1"/>
</dbReference>
<name>A0A084VJM4_ANOSI</name>
<evidence type="ECO:0000256" key="3">
    <source>
        <dbReference type="ARBA" id="ARBA00022927"/>
    </source>
</evidence>
<keyword evidence="2 11" id="KW-0812">Transmembrane</keyword>
<dbReference type="PIRSF" id="PIRSF028865">
    <property type="entry name" value="Membrin-2"/>
    <property type="match status" value="1"/>
</dbReference>
<dbReference type="AlphaFoldDB" id="A0A084VJM4"/>
<comment type="subcellular location">
    <subcellularLocation>
        <location evidence="8">Golgi apparatus</location>
        <location evidence="8">cis-Golgi network membrane</location>
        <topology evidence="8">Single-pass type IV membrane protein</topology>
    </subcellularLocation>
</comment>
<dbReference type="PANTHER" id="PTHR21230">
    <property type="entry name" value="VESICLE TRANSPORT V-SNARE PROTEIN VTI1-RELATED"/>
    <property type="match status" value="1"/>
</dbReference>
<evidence type="ECO:0000256" key="11">
    <source>
        <dbReference type="SAM" id="Phobius"/>
    </source>
</evidence>
<proteinExistence type="inferred from homology"/>
<dbReference type="GO" id="GO:0005484">
    <property type="term" value="F:SNAP receptor activity"/>
    <property type="evidence" value="ECO:0007669"/>
    <property type="project" value="InterPro"/>
</dbReference>
<protein>
    <submittedName>
        <fullName evidence="12 13">Membrin</fullName>
    </submittedName>
</protein>
<dbReference type="VEuPathDB" id="VectorBase:ASIS021402"/>
<feature type="transmembrane region" description="Helical" evidence="11">
    <location>
        <begin position="189"/>
        <end position="210"/>
    </location>
</feature>
<gene>
    <name evidence="12" type="ORF">ZHAS_00005475</name>
</gene>
<sequence>MEALYMQTNSVIQETQQCFQRLNDTRYDSGEIEQDIEKKITTVNGNCDRLDVLLFKVPVAQRQHAKMRVDQLKYDIRHLQAALKLYQDKKQRRATELAERESLLNKRFTANAETSIDIDYSLQHHNSMQNAHRGVDEMLWTGSNVLDGLKSQRETLKGARRRIMDVGSTLGLSNQTMKMIERRLVEDKYVMYGGMFVTSVIIFLIIYFWIL</sequence>
<evidence type="ECO:0000256" key="2">
    <source>
        <dbReference type="ARBA" id="ARBA00022692"/>
    </source>
</evidence>
<dbReference type="PANTHER" id="PTHR21230:SF1">
    <property type="entry name" value="GOLGI SNAP RECEPTOR COMPLEX MEMBER 2"/>
    <property type="match status" value="1"/>
</dbReference>
<dbReference type="VEuPathDB" id="VectorBase:ASIC005475"/>
<dbReference type="CDD" id="cd15863">
    <property type="entry name" value="SNARE_GS27"/>
    <property type="match status" value="1"/>
</dbReference>
<comment type="function">
    <text evidence="7 10">Involved in transport of proteins from the cis/medial-Golgi to the trans-Golgi network.</text>
</comment>
<keyword evidence="3 10" id="KW-0653">Protein transport</keyword>
<evidence type="ECO:0000256" key="5">
    <source>
        <dbReference type="ARBA" id="ARBA00023034"/>
    </source>
</evidence>
<evidence type="ECO:0000256" key="10">
    <source>
        <dbReference type="PIRNR" id="PIRNR028865"/>
    </source>
</evidence>
<dbReference type="GO" id="GO:0005789">
    <property type="term" value="C:endoplasmic reticulum membrane"/>
    <property type="evidence" value="ECO:0007669"/>
    <property type="project" value="TreeGrafter"/>
</dbReference>
<keyword evidence="6 10" id="KW-0472">Membrane</keyword>
<dbReference type="EMBL" id="KE524891">
    <property type="protein sequence ID" value="KFB38168.1"/>
    <property type="molecule type" value="Genomic_DNA"/>
</dbReference>
<reference evidence="13" key="2">
    <citation type="submission" date="2020-05" db="UniProtKB">
        <authorList>
            <consortium name="EnsemblMetazoa"/>
        </authorList>
    </citation>
    <scope>IDENTIFICATION</scope>
</reference>
<evidence type="ECO:0000256" key="4">
    <source>
        <dbReference type="ARBA" id="ARBA00022989"/>
    </source>
</evidence>
<organism evidence="12">
    <name type="scientific">Anopheles sinensis</name>
    <name type="common">Mosquito</name>
    <dbReference type="NCBI Taxonomy" id="74873"/>
    <lineage>
        <taxon>Eukaryota</taxon>
        <taxon>Metazoa</taxon>
        <taxon>Ecdysozoa</taxon>
        <taxon>Arthropoda</taxon>
        <taxon>Hexapoda</taxon>
        <taxon>Insecta</taxon>
        <taxon>Pterygota</taxon>
        <taxon>Neoptera</taxon>
        <taxon>Endopterygota</taxon>
        <taxon>Diptera</taxon>
        <taxon>Nematocera</taxon>
        <taxon>Culicoidea</taxon>
        <taxon>Culicidae</taxon>
        <taxon>Anophelinae</taxon>
        <taxon>Anopheles</taxon>
    </lineage>
</organism>
<dbReference type="OMA" id="LKYDSRH"/>
<dbReference type="GO" id="GO:0000149">
    <property type="term" value="F:SNARE binding"/>
    <property type="evidence" value="ECO:0007669"/>
    <property type="project" value="TreeGrafter"/>
</dbReference>
<evidence type="ECO:0000313" key="14">
    <source>
        <dbReference type="Proteomes" id="UP000030765"/>
    </source>
</evidence>
<evidence type="ECO:0000256" key="1">
    <source>
        <dbReference type="ARBA" id="ARBA00022448"/>
    </source>
</evidence>
<evidence type="ECO:0000256" key="6">
    <source>
        <dbReference type="ARBA" id="ARBA00023136"/>
    </source>
</evidence>
<keyword evidence="4 11" id="KW-1133">Transmembrane helix</keyword>
<dbReference type="GO" id="GO:0015031">
    <property type="term" value="P:protein transport"/>
    <property type="evidence" value="ECO:0007669"/>
    <property type="project" value="UniProtKB-KW"/>
</dbReference>
<keyword evidence="1 10" id="KW-0813">Transport</keyword>
<evidence type="ECO:0000256" key="7">
    <source>
        <dbReference type="ARBA" id="ARBA00037078"/>
    </source>
</evidence>
<evidence type="ECO:0000313" key="12">
    <source>
        <dbReference type="EMBL" id="KFB38168.1"/>
    </source>
</evidence>
<reference evidence="12 14" key="1">
    <citation type="journal article" date="2014" name="BMC Genomics">
        <title>Genome sequence of Anopheles sinensis provides insight into genetics basis of mosquito competence for malaria parasites.</title>
        <authorList>
            <person name="Zhou D."/>
            <person name="Zhang D."/>
            <person name="Ding G."/>
            <person name="Shi L."/>
            <person name="Hou Q."/>
            <person name="Ye Y."/>
            <person name="Xu Y."/>
            <person name="Zhou H."/>
            <person name="Xiong C."/>
            <person name="Li S."/>
            <person name="Yu J."/>
            <person name="Hong S."/>
            <person name="Yu X."/>
            <person name="Zou P."/>
            <person name="Chen C."/>
            <person name="Chang X."/>
            <person name="Wang W."/>
            <person name="Lv Y."/>
            <person name="Sun Y."/>
            <person name="Ma L."/>
            <person name="Shen B."/>
            <person name="Zhu C."/>
        </authorList>
    </citation>
    <scope>NUCLEOTIDE SEQUENCE [LARGE SCALE GENOMIC DNA]</scope>
</reference>
<dbReference type="Pfam" id="PF12352">
    <property type="entry name" value="V-SNARE_C"/>
    <property type="match status" value="1"/>
</dbReference>
<dbReference type="GO" id="GO:0005794">
    <property type="term" value="C:Golgi apparatus"/>
    <property type="evidence" value="ECO:0007669"/>
    <property type="project" value="UniProtKB-SubCell"/>
</dbReference>
<dbReference type="GO" id="GO:0012507">
    <property type="term" value="C:ER to Golgi transport vesicle membrane"/>
    <property type="evidence" value="ECO:0007669"/>
    <property type="project" value="TreeGrafter"/>
</dbReference>
<dbReference type="OrthoDB" id="158360at2759"/>
<dbReference type="EnsemblMetazoa" id="ASIC005475-RA">
    <property type="protein sequence ID" value="ASIC005475-PA"/>
    <property type="gene ID" value="ASIC005475"/>
</dbReference>
<keyword evidence="14" id="KW-1185">Reference proteome</keyword>